<dbReference type="GO" id="GO:0003723">
    <property type="term" value="F:RNA binding"/>
    <property type="evidence" value="ECO:0007669"/>
    <property type="project" value="InterPro"/>
</dbReference>
<dbReference type="GO" id="GO:0003735">
    <property type="term" value="F:structural constituent of ribosome"/>
    <property type="evidence" value="ECO:0007669"/>
    <property type="project" value="TreeGrafter"/>
</dbReference>
<dbReference type="AlphaFoldDB" id="A0A4R0RD82"/>
<feature type="domain" description="Large ribosomal subunit protein uL30-like ferredoxin-like fold" evidence="4">
    <location>
        <begin position="959"/>
        <end position="1009"/>
    </location>
</feature>
<dbReference type="InterPro" id="IPR016082">
    <property type="entry name" value="Ribosomal_uL30_ferredoxin-like"/>
</dbReference>
<dbReference type="SUPFAM" id="SSF55129">
    <property type="entry name" value="Ribosomal protein L30p/L7e"/>
    <property type="match status" value="1"/>
</dbReference>
<evidence type="ECO:0000313" key="7">
    <source>
        <dbReference type="Proteomes" id="UP000292702"/>
    </source>
</evidence>
<dbReference type="Proteomes" id="UP000292702">
    <property type="component" value="Unassembled WGS sequence"/>
</dbReference>
<evidence type="ECO:0000313" key="6">
    <source>
        <dbReference type="EMBL" id="TCD64663.1"/>
    </source>
</evidence>
<dbReference type="PANTHER" id="PTHR11524">
    <property type="entry name" value="60S RIBOSOMAL PROTEIN L7"/>
    <property type="match status" value="1"/>
</dbReference>
<dbReference type="InterPro" id="IPR012988">
    <property type="entry name" value="Ribosomal_uL30_N_euk"/>
</dbReference>
<dbReference type="InterPro" id="IPR036919">
    <property type="entry name" value="Ribo_uL30_ferredoxin-like_sf"/>
</dbReference>
<name>A0A4R0RD82_9APHY</name>
<sequence length="1118" mass="124003">MQDTKLPGAAVKGKAREDSNWQLGWWELHPLIDKAKRPVAWSRSSVIFSAHPTQPLVLARHFSSSRQFVVPSPTPLVSSPTSYDPPTVISISPNGEWLFAYFPGREGDGVACLWRRDHQLDTWGVREFWATPRGAGIVTAEWTNHNREWIINDTGFASRLPPRGPSSPVNSSVLLLITQSLYINACFLPPYVPSLRMLRASLTMTTRVKEGEPSPPDVDRQGTDGRRLCVSAAIGFGYNDMAFLVATRSHLMPSHHVVSEDHSMDMGLMPDMTQPSTSSDKLGYDSDVWGEELIVDVCEVGMNVDVTNLIRTRPLPPIFHPHPNLTELAFIAMPPESSLTMSPSVSKDPRRQTKEILEKTGSLYLVASVLDCGDYTTTPKSESTVYACVRNTTPATKMSPRWMINKEQTKIFENGVLTFLTPAGNGSTVLVGLLDTAGVARRSQTKPKEIPIGTCVALQFPSLVPDERWESSHIMSTSDRAGRDVPAGIAVSQNRALVCFMSASAALGARTAVHLLPRRLINSVPSSNVPEVPKGDLSRALCLALMSRESPSDIIHILSLPSTSLPTAATTIYHTLCTLAANANGLAEIWLIEVLGVITEVYLGKARYSAGPEKEHLTAQWKAAHDICSIEALNTAFEDCREADAYDLEAIWQLVGLSTWFIDFLERLMKECVAFHDEHASSPQVTQEKQDTLSTPLHVVPAAAPILIHMVHPYVHRHMLAAVRHVKRFRDHIGSLSAKGENAQIAKDVLMDAIDCSGIHLDTLVPLLNETSTAPHPDLLRRCLTICAPIPAVLPNLKQAVEKIVTSKAIDRPKLFIKASDLVDGVSQITLTDQSAQPPRGCTKQTTANKAQITVDPLKIPNGPRNYRPECLGVYIFPPDIEVPETLLKKRKQNEKAREERVAAAAAARKAGKAKRKVIFKRAEQHVKEYLSKEKEEVRLKRAARASGDFYVPAQAKVYFVVRIRGINEIAPKPRKILQLLRLLQINNGIFIKVTKATQQMLRLVEPYITYGEPNLKSVRELIYKRGYGKVDKQRIPLANNSVIEQALGKHDILSVEDLVHEIFTAGPNFKQASNFLWPFKLSNPTGGWRQRKFTHYVEGGDFGNRETNINKLIRQMN</sequence>
<dbReference type="EMBL" id="RWJN01000223">
    <property type="protein sequence ID" value="TCD64663.1"/>
    <property type="molecule type" value="Genomic_DNA"/>
</dbReference>
<dbReference type="FunFam" id="3.30.1390.20:FF:000002">
    <property type="entry name" value="60S ribosomal protein L7"/>
    <property type="match status" value="1"/>
</dbReference>
<evidence type="ECO:0000259" key="5">
    <source>
        <dbReference type="Pfam" id="PF08079"/>
    </source>
</evidence>
<feature type="domain" description="Large ribosomal subunit protein uL30 N-terminal eukaryotes" evidence="5">
    <location>
        <begin position="883"/>
        <end position="954"/>
    </location>
</feature>
<dbReference type="Gene3D" id="3.30.1390.20">
    <property type="entry name" value="Ribosomal protein L30, ferredoxin-like fold domain"/>
    <property type="match status" value="2"/>
</dbReference>
<evidence type="ECO:0000259" key="4">
    <source>
        <dbReference type="Pfam" id="PF00327"/>
    </source>
</evidence>
<reference evidence="6 7" key="1">
    <citation type="submission" date="2018-11" db="EMBL/GenBank/DDBJ databases">
        <title>Genome assembly of Steccherinum ochraceum LE-BIN_3174, the white-rot fungus of the Steccherinaceae family (The Residual Polyporoid clade, Polyporales, Basidiomycota).</title>
        <authorList>
            <person name="Fedorova T.V."/>
            <person name="Glazunova O.A."/>
            <person name="Landesman E.O."/>
            <person name="Moiseenko K.V."/>
            <person name="Psurtseva N.V."/>
            <person name="Savinova O.S."/>
            <person name="Shakhova N.V."/>
            <person name="Tyazhelova T.V."/>
            <person name="Vasina D.V."/>
        </authorList>
    </citation>
    <scope>NUCLEOTIDE SEQUENCE [LARGE SCALE GENOMIC DNA]</scope>
    <source>
        <strain evidence="6 7">LE-BIN_3174</strain>
    </source>
</reference>
<comment type="similarity">
    <text evidence="1">Belongs to the universal ribosomal protein uL30 family.</text>
</comment>
<dbReference type="CDD" id="cd01657">
    <property type="entry name" value="Ribosomal_L7_archeal_euk"/>
    <property type="match status" value="1"/>
</dbReference>
<proteinExistence type="inferred from homology"/>
<comment type="caution">
    <text evidence="6">The sequence shown here is derived from an EMBL/GenBank/DDBJ whole genome shotgun (WGS) entry which is preliminary data.</text>
</comment>
<organism evidence="6 7">
    <name type="scientific">Steccherinum ochraceum</name>
    <dbReference type="NCBI Taxonomy" id="92696"/>
    <lineage>
        <taxon>Eukaryota</taxon>
        <taxon>Fungi</taxon>
        <taxon>Dikarya</taxon>
        <taxon>Basidiomycota</taxon>
        <taxon>Agaricomycotina</taxon>
        <taxon>Agaricomycetes</taxon>
        <taxon>Polyporales</taxon>
        <taxon>Steccherinaceae</taxon>
        <taxon>Steccherinum</taxon>
    </lineage>
</organism>
<dbReference type="NCBIfam" id="TIGR01310">
    <property type="entry name" value="uL30_euk"/>
    <property type="match status" value="1"/>
</dbReference>
<protein>
    <submittedName>
        <fullName evidence="6">60S ribosomal protein L7</fullName>
    </submittedName>
</protein>
<accession>A0A4R0RD82</accession>
<evidence type="ECO:0000256" key="2">
    <source>
        <dbReference type="ARBA" id="ARBA00022980"/>
    </source>
</evidence>
<keyword evidence="2 6" id="KW-0689">Ribosomal protein</keyword>
<gene>
    <name evidence="6" type="primary">RPL7</name>
    <name evidence="6" type="ORF">EIP91_003824</name>
</gene>
<dbReference type="Pfam" id="PF08079">
    <property type="entry name" value="Ribosomal_L30_N"/>
    <property type="match status" value="1"/>
</dbReference>
<dbReference type="PROSITE" id="PS00634">
    <property type="entry name" value="RIBOSOMAL_L30"/>
    <property type="match status" value="1"/>
</dbReference>
<dbReference type="PANTHER" id="PTHR11524:SF16">
    <property type="entry name" value="LARGE RIBOSOMAL SUBUNIT PROTEIN UL30"/>
    <property type="match status" value="1"/>
</dbReference>
<dbReference type="GO" id="GO:0022625">
    <property type="term" value="C:cytosolic large ribosomal subunit"/>
    <property type="evidence" value="ECO:0007669"/>
    <property type="project" value="TreeGrafter"/>
</dbReference>
<dbReference type="InterPro" id="IPR018038">
    <property type="entry name" value="Ribosomal_uL30_CS"/>
</dbReference>
<dbReference type="Pfam" id="PF00327">
    <property type="entry name" value="Ribosomal_L30"/>
    <property type="match status" value="1"/>
</dbReference>
<dbReference type="InterPro" id="IPR039699">
    <property type="entry name" value="Ribosomal_uL30"/>
</dbReference>
<dbReference type="STRING" id="92696.A0A4R0RD82"/>
<dbReference type="InterPro" id="IPR005998">
    <property type="entry name" value="Ribosomal_uL30_euk"/>
</dbReference>
<evidence type="ECO:0000256" key="1">
    <source>
        <dbReference type="ARBA" id="ARBA00007594"/>
    </source>
</evidence>
<dbReference type="OrthoDB" id="2535907at2759"/>
<evidence type="ECO:0000256" key="3">
    <source>
        <dbReference type="ARBA" id="ARBA00023274"/>
    </source>
</evidence>
<keyword evidence="3" id="KW-0687">Ribonucleoprotein</keyword>
<dbReference type="InterPro" id="IPR035808">
    <property type="entry name" value="Ribosomal_uL30_euk_arc"/>
</dbReference>
<keyword evidence="7" id="KW-1185">Reference proteome</keyword>
<dbReference type="GO" id="GO:0000463">
    <property type="term" value="P:maturation of LSU-rRNA from tricistronic rRNA transcript (SSU-rRNA, 5.8S rRNA, LSU-rRNA)"/>
    <property type="evidence" value="ECO:0007669"/>
    <property type="project" value="TreeGrafter"/>
</dbReference>
<dbReference type="FunFam" id="3.30.1390.20:FF:000003">
    <property type="entry name" value="60S ribosomal protein L7"/>
    <property type="match status" value="1"/>
</dbReference>